<dbReference type="InterPro" id="IPR007484">
    <property type="entry name" value="Peptidase_M28"/>
</dbReference>
<evidence type="ECO:0000256" key="3">
    <source>
        <dbReference type="ARBA" id="ARBA00004128"/>
    </source>
</evidence>
<feature type="compositionally biased region" description="Polar residues" evidence="16">
    <location>
        <begin position="633"/>
        <end position="645"/>
    </location>
</feature>
<dbReference type="InterPro" id="IPR053975">
    <property type="entry name" value="PFF1_C"/>
</dbReference>
<feature type="transmembrane region" description="Helical" evidence="17">
    <location>
        <begin position="412"/>
        <end position="435"/>
    </location>
</feature>
<keyword evidence="13 17" id="KW-0472">Membrane</keyword>
<evidence type="ECO:0000256" key="7">
    <source>
        <dbReference type="ARBA" id="ARBA00022692"/>
    </source>
</evidence>
<evidence type="ECO:0000256" key="14">
    <source>
        <dbReference type="ARBA" id="ARBA00023180"/>
    </source>
</evidence>
<evidence type="ECO:0000256" key="11">
    <source>
        <dbReference type="ARBA" id="ARBA00022989"/>
    </source>
</evidence>
<dbReference type="Pfam" id="PF22250">
    <property type="entry name" value="PFF1_C"/>
    <property type="match status" value="1"/>
</dbReference>
<dbReference type="FunFam" id="3.40.630.10:FF:000057">
    <property type="entry name" value="Vacuolar membrane protease"/>
    <property type="match status" value="1"/>
</dbReference>
<feature type="transmembrane region" description="Helical" evidence="17">
    <location>
        <begin position="747"/>
        <end position="768"/>
    </location>
</feature>
<evidence type="ECO:0000256" key="5">
    <source>
        <dbReference type="ARBA" id="ARBA00022554"/>
    </source>
</evidence>
<dbReference type="Gene3D" id="3.40.630.10">
    <property type="entry name" value="Zn peptidases"/>
    <property type="match status" value="1"/>
</dbReference>
<sequence length="994" mass="110221">MHLSNPLSFTPMAVATTVVMVYLAVFVPLLYVHETVPAAPGNPLRYRGLNLTEAWLDLQELSSAYHPYNSRRNDEVRDWLLRRVEAILEADERGAGLGKEEGGDEGELRMRMGQEKESKATVFNDITSNFTGTALINRGSSGRNLSTSTYFEGNNIIVYVRGTEDEEGEWWNDDISVVKKRKTHGRGGVMVNAHFDSVSTGYGATDDGMGVITALQLIKYYTTDGNTPKKGLVVLLNNGEEDGLYGAKAFLEHPMASFVHTFLNLEGAGAGGRATLFRSTDTEVTRAYAKARHPLGTVLVQDGFSSGFIASQTDYFVFEKEGYRGLDVAFWEPRARYHTDQDDAKHASRASLWHMLEASLETTRFLTADTSSQFDRPRSDRDGDKVQNGGGSNSVWFDLFGEVFAVFELRTIFAWSLTLLIVGPLALILVTILLIKKDKYYFFSGSVKSNGFDSDYISLGGWRGFFRFPLVLGISGALTVAAAFLLRKINPLIIFSSVYSVWAMSLSLFFCSFWFLMAGCNHVRPSALYRGYAIIWMNILGWLVLVVTTLGQDRFKISGGYVFVFYYGAILLATLISLLELFALPTKHSIADHSHNEHENRDASQALLGAGSTHETDNGDSEATENTPLIGGQNDSSSITFSQRYRQAPANDDEADDEVEPKKKKPYGGEQKWSADLPMWSWLVQFLLLGPYQLIVFGEIGLLIVAATDQTGTDGSSLLVPYLIVAIVSIFVLLPVTPFIHRISHQLPTFLFLVFAGTVIYNLLAFPFSSTNRYKAYFQQTIDLDGGVNSVTILGIEEYVRQIVSEIPSTSGQKLSCSKQKATRAGMSLCSYTGIPPQVVKNVKSGVPPQKGYKDWISLNITRTNGTNRATFRILAKETKQCIIRFDDPFSVFHVHGAASNPKWKGVPEQGSDQIKLWHRDWNKEWKIDVEWPISSGKKSGDEGRSGRVACGWADHNGQGTIPALDEFQRFAPEWTSAVKMSEALVEGSVAFVV</sequence>
<feature type="transmembrane region" description="Helical" evidence="17">
    <location>
        <begin position="682"/>
        <end position="707"/>
    </location>
</feature>
<dbReference type="GO" id="GO:0006508">
    <property type="term" value="P:proteolysis"/>
    <property type="evidence" value="ECO:0007669"/>
    <property type="project" value="UniProtKB-KW"/>
</dbReference>
<evidence type="ECO:0000259" key="20">
    <source>
        <dbReference type="Pfam" id="PF22251"/>
    </source>
</evidence>
<dbReference type="Pfam" id="PF04389">
    <property type="entry name" value="Peptidase_M28"/>
    <property type="match status" value="1"/>
</dbReference>
<keyword evidence="8 15" id="KW-0479">Metal-binding</keyword>
<dbReference type="Pfam" id="PF22251">
    <property type="entry name" value="PFF1_TM"/>
    <property type="match status" value="1"/>
</dbReference>
<evidence type="ECO:0000256" key="15">
    <source>
        <dbReference type="RuleBase" id="RU361240"/>
    </source>
</evidence>
<evidence type="ECO:0000256" key="2">
    <source>
        <dbReference type="ARBA" id="ARBA00003273"/>
    </source>
</evidence>
<comment type="subcellular location">
    <subcellularLocation>
        <location evidence="3">Vacuole membrane</location>
        <topology evidence="3">Multi-pass membrane protein</topology>
    </subcellularLocation>
</comment>
<keyword evidence="12 21" id="KW-0482">Metalloprotease</keyword>
<feature type="domain" description="Vacuolar membrane protease C-terminal" evidence="19">
    <location>
        <begin position="775"/>
        <end position="987"/>
    </location>
</feature>
<comment type="similarity">
    <text evidence="4 15">Belongs to the peptidase M28 family.</text>
</comment>
<feature type="transmembrane region" description="Helical" evidence="17">
    <location>
        <begin position="528"/>
        <end position="551"/>
    </location>
</feature>
<evidence type="ECO:0000256" key="10">
    <source>
        <dbReference type="ARBA" id="ARBA00022833"/>
    </source>
</evidence>
<evidence type="ECO:0000256" key="12">
    <source>
        <dbReference type="ARBA" id="ARBA00023049"/>
    </source>
</evidence>
<dbReference type="PANTHER" id="PTHR12147:SF58">
    <property type="entry name" value="VACUOLAR MEMBRANE PROTEASE"/>
    <property type="match status" value="1"/>
</dbReference>
<keyword evidence="14" id="KW-0325">Glycoprotein</keyword>
<dbReference type="InterPro" id="IPR053976">
    <property type="entry name" value="PFF1_TM"/>
</dbReference>
<evidence type="ECO:0000256" key="17">
    <source>
        <dbReference type="SAM" id="Phobius"/>
    </source>
</evidence>
<feature type="transmembrane region" description="Helical" evidence="17">
    <location>
        <begin position="12"/>
        <end position="32"/>
    </location>
</feature>
<organism evidence="21 22">
    <name type="scientific">Calycina marina</name>
    <dbReference type="NCBI Taxonomy" id="1763456"/>
    <lineage>
        <taxon>Eukaryota</taxon>
        <taxon>Fungi</taxon>
        <taxon>Dikarya</taxon>
        <taxon>Ascomycota</taxon>
        <taxon>Pezizomycotina</taxon>
        <taxon>Leotiomycetes</taxon>
        <taxon>Helotiales</taxon>
        <taxon>Pezizellaceae</taxon>
        <taxon>Calycina</taxon>
    </lineage>
</organism>
<reference evidence="21" key="1">
    <citation type="journal article" date="2021" name="IMA Fungus">
        <title>Genomic characterization of three marine fungi, including Emericellopsis atlantica sp. nov. with signatures of a generalist lifestyle and marine biomass degradation.</title>
        <authorList>
            <person name="Hagestad O.C."/>
            <person name="Hou L."/>
            <person name="Andersen J.H."/>
            <person name="Hansen E.H."/>
            <person name="Altermark B."/>
            <person name="Li C."/>
            <person name="Kuhnert E."/>
            <person name="Cox R.J."/>
            <person name="Crous P.W."/>
            <person name="Spatafora J.W."/>
            <person name="Lail K."/>
            <person name="Amirebrahimi M."/>
            <person name="Lipzen A."/>
            <person name="Pangilinan J."/>
            <person name="Andreopoulos W."/>
            <person name="Hayes R.D."/>
            <person name="Ng V."/>
            <person name="Grigoriev I.V."/>
            <person name="Jackson S.A."/>
            <person name="Sutton T.D.S."/>
            <person name="Dobson A.D.W."/>
            <person name="Rama T."/>
        </authorList>
    </citation>
    <scope>NUCLEOTIDE SEQUENCE</scope>
    <source>
        <strain evidence="21">TRa3180A</strain>
    </source>
</reference>
<proteinExistence type="inferred from homology"/>
<keyword evidence="22" id="KW-1185">Reference proteome</keyword>
<evidence type="ECO:0000313" key="21">
    <source>
        <dbReference type="EMBL" id="KAG9245202.1"/>
    </source>
</evidence>
<evidence type="ECO:0000259" key="19">
    <source>
        <dbReference type="Pfam" id="PF22250"/>
    </source>
</evidence>
<dbReference type="EMBL" id="MU253860">
    <property type="protein sequence ID" value="KAG9245202.1"/>
    <property type="molecule type" value="Genomic_DNA"/>
</dbReference>
<keyword evidence="10 15" id="KW-0862">Zinc</keyword>
<keyword evidence="9 15" id="KW-0378">Hydrolase</keyword>
<keyword evidence="7 17" id="KW-0812">Transmembrane</keyword>
<dbReference type="EC" id="3.4.-.-" evidence="15"/>
<dbReference type="OrthoDB" id="76293at2759"/>
<feature type="region of interest" description="Disordered" evidence="16">
    <location>
        <begin position="610"/>
        <end position="669"/>
    </location>
</feature>
<comment type="caution">
    <text evidence="21">The sequence shown here is derived from an EMBL/GenBank/DDBJ whole genome shotgun (WGS) entry which is preliminary data.</text>
</comment>
<evidence type="ECO:0000313" key="22">
    <source>
        <dbReference type="Proteomes" id="UP000887226"/>
    </source>
</evidence>
<keyword evidence="11 17" id="KW-1133">Transmembrane helix</keyword>
<comment type="cofactor">
    <cofactor evidence="1">
        <name>Zn(2+)</name>
        <dbReference type="ChEBI" id="CHEBI:29105"/>
    </cofactor>
</comment>
<evidence type="ECO:0000256" key="1">
    <source>
        <dbReference type="ARBA" id="ARBA00001947"/>
    </source>
</evidence>
<dbReference type="InterPro" id="IPR048024">
    <property type="entry name" value="Fxna-like_M28_dom"/>
</dbReference>
<evidence type="ECO:0000256" key="13">
    <source>
        <dbReference type="ARBA" id="ARBA00023136"/>
    </source>
</evidence>
<dbReference type="GO" id="GO:0046872">
    <property type="term" value="F:metal ion binding"/>
    <property type="evidence" value="ECO:0007669"/>
    <property type="project" value="UniProtKB-KW"/>
</dbReference>
<feature type="transmembrane region" description="Helical" evidence="17">
    <location>
        <begin position="492"/>
        <end position="516"/>
    </location>
</feature>
<dbReference type="AlphaFoldDB" id="A0A9P8CFU2"/>
<feature type="transmembrane region" description="Helical" evidence="17">
    <location>
        <begin position="563"/>
        <end position="584"/>
    </location>
</feature>
<feature type="transmembrane region" description="Helical" evidence="17">
    <location>
        <begin position="465"/>
        <end position="486"/>
    </location>
</feature>
<feature type="transmembrane region" description="Helical" evidence="17">
    <location>
        <begin position="719"/>
        <end position="740"/>
    </location>
</feature>
<dbReference type="CDD" id="cd03875">
    <property type="entry name" value="M28_Fxna_like"/>
    <property type="match status" value="1"/>
</dbReference>
<dbReference type="Proteomes" id="UP000887226">
    <property type="component" value="Unassembled WGS sequence"/>
</dbReference>
<dbReference type="GO" id="GO:0005774">
    <property type="term" value="C:vacuolar membrane"/>
    <property type="evidence" value="ECO:0007669"/>
    <property type="project" value="UniProtKB-SubCell"/>
</dbReference>
<name>A0A9P8CFU2_9HELO</name>
<evidence type="ECO:0000256" key="4">
    <source>
        <dbReference type="ARBA" id="ARBA00010918"/>
    </source>
</evidence>
<comment type="function">
    <text evidence="2">May be involved in vacuolar sorting and osmoregulation.</text>
</comment>
<evidence type="ECO:0000256" key="9">
    <source>
        <dbReference type="ARBA" id="ARBA00022801"/>
    </source>
</evidence>
<protein>
    <recommendedName>
        <fullName evidence="15">Peptide hydrolase</fullName>
        <ecNumber evidence="15">3.4.-.-</ecNumber>
    </recommendedName>
</protein>
<evidence type="ECO:0000259" key="18">
    <source>
        <dbReference type="Pfam" id="PF04389"/>
    </source>
</evidence>
<dbReference type="PANTHER" id="PTHR12147">
    <property type="entry name" value="METALLOPEPTIDASE M28 FAMILY MEMBER"/>
    <property type="match status" value="1"/>
</dbReference>
<dbReference type="SUPFAM" id="SSF53187">
    <property type="entry name" value="Zn-dependent exopeptidases"/>
    <property type="match status" value="1"/>
</dbReference>
<keyword evidence="5" id="KW-0926">Vacuole</keyword>
<keyword evidence="6 15" id="KW-0645">Protease</keyword>
<accession>A0A9P8CFU2</accession>
<dbReference type="InterPro" id="IPR045175">
    <property type="entry name" value="M28_fam"/>
</dbReference>
<gene>
    <name evidence="21" type="ORF">BJ878DRAFT_502646</name>
</gene>
<feature type="domain" description="Vacuolar membrane protease transmembrane" evidence="20">
    <location>
        <begin position="466"/>
        <end position="746"/>
    </location>
</feature>
<dbReference type="GO" id="GO:0008235">
    <property type="term" value="F:metalloexopeptidase activity"/>
    <property type="evidence" value="ECO:0007669"/>
    <property type="project" value="InterPro"/>
</dbReference>
<evidence type="ECO:0000256" key="8">
    <source>
        <dbReference type="ARBA" id="ARBA00022723"/>
    </source>
</evidence>
<evidence type="ECO:0000256" key="6">
    <source>
        <dbReference type="ARBA" id="ARBA00022670"/>
    </source>
</evidence>
<evidence type="ECO:0000256" key="16">
    <source>
        <dbReference type="SAM" id="MobiDB-lite"/>
    </source>
</evidence>
<feature type="domain" description="Peptidase M28" evidence="18">
    <location>
        <begin position="181"/>
        <end position="361"/>
    </location>
</feature>